<proteinExistence type="predicted"/>
<protein>
    <submittedName>
        <fullName evidence="2">Sugar phosphate isomerase/epimerase family protein</fullName>
    </submittedName>
</protein>
<sequence>MRFIRFGSEWWDVTKMPPGLELYTVRDELKRDYWGTLKKVADMGYQLVEFAMGYGGIPANQMKRGLNDLGLKTVSTLVLIEDLENDLHHQLDYADTIGVRYISTFLPPERFKDEAAIQESVSTLKRIGREVKRRGMKFLYHPHAEEYEIRNGKRVIDRLLEGIGTDLMQLELDLYWAKKGGLDPKEALLTYKGLSPLIHVKDMDREGGFTEVGRGTIDWPPIFRILHEVGVEYFFVEQDTSPHPLESAKASLDYLVSMQAITSTMLKKA</sequence>
<keyword evidence="2" id="KW-0413">Isomerase</keyword>
<dbReference type="Pfam" id="PF01261">
    <property type="entry name" value="AP_endonuc_2"/>
    <property type="match status" value="1"/>
</dbReference>
<dbReference type="GO" id="GO:0016853">
    <property type="term" value="F:isomerase activity"/>
    <property type="evidence" value="ECO:0007669"/>
    <property type="project" value="UniProtKB-KW"/>
</dbReference>
<evidence type="ECO:0000313" key="3">
    <source>
        <dbReference type="Proteomes" id="UP001596105"/>
    </source>
</evidence>
<reference evidence="3" key="1">
    <citation type="journal article" date="2019" name="Int. J. Syst. Evol. Microbiol.">
        <title>The Global Catalogue of Microorganisms (GCM) 10K type strain sequencing project: providing services to taxonomists for standard genome sequencing and annotation.</title>
        <authorList>
            <consortium name="The Broad Institute Genomics Platform"/>
            <consortium name="The Broad Institute Genome Sequencing Center for Infectious Disease"/>
            <person name="Wu L."/>
            <person name="Ma J."/>
        </authorList>
    </citation>
    <scope>NUCLEOTIDE SEQUENCE [LARGE SCALE GENOMIC DNA]</scope>
    <source>
        <strain evidence="3">CCUG 57113</strain>
    </source>
</reference>
<dbReference type="Gene3D" id="3.20.20.150">
    <property type="entry name" value="Divalent-metal-dependent TIM barrel enzymes"/>
    <property type="match status" value="1"/>
</dbReference>
<dbReference type="PANTHER" id="PTHR12110">
    <property type="entry name" value="HYDROXYPYRUVATE ISOMERASE"/>
    <property type="match status" value="1"/>
</dbReference>
<organism evidence="2 3">
    <name type="scientific">Cohnella suwonensis</name>
    <dbReference type="NCBI Taxonomy" id="696072"/>
    <lineage>
        <taxon>Bacteria</taxon>
        <taxon>Bacillati</taxon>
        <taxon>Bacillota</taxon>
        <taxon>Bacilli</taxon>
        <taxon>Bacillales</taxon>
        <taxon>Paenibacillaceae</taxon>
        <taxon>Cohnella</taxon>
    </lineage>
</organism>
<feature type="domain" description="Xylose isomerase-like TIM barrel" evidence="1">
    <location>
        <begin position="37"/>
        <end position="255"/>
    </location>
</feature>
<dbReference type="InterPro" id="IPR013022">
    <property type="entry name" value="Xyl_isomerase-like_TIM-brl"/>
</dbReference>
<dbReference type="InterPro" id="IPR036237">
    <property type="entry name" value="Xyl_isomerase-like_sf"/>
</dbReference>
<gene>
    <name evidence="2" type="ORF">ACFPPD_21385</name>
</gene>
<keyword evidence="3" id="KW-1185">Reference proteome</keyword>
<comment type="caution">
    <text evidence="2">The sequence shown here is derived from an EMBL/GenBank/DDBJ whole genome shotgun (WGS) entry which is preliminary data.</text>
</comment>
<dbReference type="InterPro" id="IPR050312">
    <property type="entry name" value="IolE/XylAMocC-like"/>
</dbReference>
<evidence type="ECO:0000259" key="1">
    <source>
        <dbReference type="Pfam" id="PF01261"/>
    </source>
</evidence>
<evidence type="ECO:0000313" key="2">
    <source>
        <dbReference type="EMBL" id="MFC5471246.1"/>
    </source>
</evidence>
<dbReference type="Proteomes" id="UP001596105">
    <property type="component" value="Unassembled WGS sequence"/>
</dbReference>
<dbReference type="PANTHER" id="PTHR12110:SF41">
    <property type="entry name" value="INOSOSE DEHYDRATASE"/>
    <property type="match status" value="1"/>
</dbReference>
<dbReference type="RefSeq" id="WP_209746323.1">
    <property type="nucleotide sequence ID" value="NZ_JBHSMH010000090.1"/>
</dbReference>
<accession>A0ABW0M2P4</accession>
<name>A0ABW0M2P4_9BACL</name>
<dbReference type="EMBL" id="JBHSMH010000090">
    <property type="protein sequence ID" value="MFC5471246.1"/>
    <property type="molecule type" value="Genomic_DNA"/>
</dbReference>
<dbReference type="SUPFAM" id="SSF51658">
    <property type="entry name" value="Xylose isomerase-like"/>
    <property type="match status" value="1"/>
</dbReference>